<sequence>MRCPKEGDVGQNPSLQTASSPLPRPPPENHPPVHQITPQRADLKERESCGSVSPGVRLRCGVLRSVVLSDMQMDLELGSWQNFFLWIHGEDEELIRSSFLGGGGFFSSAAPAKLPERGGFYSSTVAGFWSLSSILGLVFSFAILFWLRWLRSRRRTIEALRRMRDVGGRGEDGEENCFDDYYPQ</sequence>
<evidence type="ECO:0000256" key="1">
    <source>
        <dbReference type="SAM" id="MobiDB-lite"/>
    </source>
</evidence>
<evidence type="ECO:0000313" key="4">
    <source>
        <dbReference type="Proteomes" id="UP000824890"/>
    </source>
</evidence>
<dbReference type="EMBL" id="JAGKQM010000013">
    <property type="protein sequence ID" value="KAH0888622.1"/>
    <property type="molecule type" value="Genomic_DNA"/>
</dbReference>
<dbReference type="Proteomes" id="UP000824890">
    <property type="component" value="Unassembled WGS sequence"/>
</dbReference>
<name>A0ABQ8A8J1_BRANA</name>
<comment type="caution">
    <text evidence="3">The sequence shown here is derived from an EMBL/GenBank/DDBJ whole genome shotgun (WGS) entry which is preliminary data.</text>
</comment>
<accession>A0ABQ8A8J1</accession>
<evidence type="ECO:0000256" key="2">
    <source>
        <dbReference type="SAM" id="Phobius"/>
    </source>
</evidence>
<keyword evidence="2" id="KW-0812">Transmembrane</keyword>
<keyword evidence="2" id="KW-1133">Transmembrane helix</keyword>
<keyword evidence="4" id="KW-1185">Reference proteome</keyword>
<organism evidence="3 4">
    <name type="scientific">Brassica napus</name>
    <name type="common">Rape</name>
    <dbReference type="NCBI Taxonomy" id="3708"/>
    <lineage>
        <taxon>Eukaryota</taxon>
        <taxon>Viridiplantae</taxon>
        <taxon>Streptophyta</taxon>
        <taxon>Embryophyta</taxon>
        <taxon>Tracheophyta</taxon>
        <taxon>Spermatophyta</taxon>
        <taxon>Magnoliopsida</taxon>
        <taxon>eudicotyledons</taxon>
        <taxon>Gunneridae</taxon>
        <taxon>Pentapetalae</taxon>
        <taxon>rosids</taxon>
        <taxon>malvids</taxon>
        <taxon>Brassicales</taxon>
        <taxon>Brassicaceae</taxon>
        <taxon>Brassiceae</taxon>
        <taxon>Brassica</taxon>
    </lineage>
</organism>
<gene>
    <name evidence="3" type="ORF">HID58_051051</name>
</gene>
<keyword evidence="2" id="KW-0472">Membrane</keyword>
<feature type="transmembrane region" description="Helical" evidence="2">
    <location>
        <begin position="126"/>
        <end position="147"/>
    </location>
</feature>
<feature type="compositionally biased region" description="Polar residues" evidence="1">
    <location>
        <begin position="11"/>
        <end position="20"/>
    </location>
</feature>
<evidence type="ECO:0000313" key="3">
    <source>
        <dbReference type="EMBL" id="KAH0888622.1"/>
    </source>
</evidence>
<reference evidence="3 4" key="1">
    <citation type="submission" date="2021-05" db="EMBL/GenBank/DDBJ databases">
        <title>Genome Assembly of Synthetic Allotetraploid Brassica napus Reveals Homoeologous Exchanges between Subgenomes.</title>
        <authorList>
            <person name="Davis J.T."/>
        </authorList>
    </citation>
    <scope>NUCLEOTIDE SEQUENCE [LARGE SCALE GENOMIC DNA]</scope>
    <source>
        <strain evidence="4">cv. Da-Ae</strain>
        <tissue evidence="3">Seedling</tissue>
    </source>
</reference>
<feature type="region of interest" description="Disordered" evidence="1">
    <location>
        <begin position="1"/>
        <end position="44"/>
    </location>
</feature>
<proteinExistence type="predicted"/>
<protein>
    <submittedName>
        <fullName evidence="3">Uncharacterized protein</fullName>
    </submittedName>
</protein>